<dbReference type="CDD" id="cd02440">
    <property type="entry name" value="AdoMet_MTases"/>
    <property type="match status" value="1"/>
</dbReference>
<keyword evidence="4" id="KW-1185">Reference proteome</keyword>
<evidence type="ECO:0000313" key="4">
    <source>
        <dbReference type="Proteomes" id="UP001611162"/>
    </source>
</evidence>
<dbReference type="Proteomes" id="UP001611162">
    <property type="component" value="Unassembled WGS sequence"/>
</dbReference>
<dbReference type="GO" id="GO:0008168">
    <property type="term" value="F:methyltransferase activity"/>
    <property type="evidence" value="ECO:0007669"/>
    <property type="project" value="UniProtKB-KW"/>
</dbReference>
<dbReference type="EMBL" id="JBIRRB010000022">
    <property type="protein sequence ID" value="MFI0915428.1"/>
    <property type="molecule type" value="Genomic_DNA"/>
</dbReference>
<feature type="domain" description="Methyltransferase type 11" evidence="2">
    <location>
        <begin position="85"/>
        <end position="180"/>
    </location>
</feature>
<dbReference type="SUPFAM" id="SSF53335">
    <property type="entry name" value="S-adenosyl-L-methionine-dependent methyltransferases"/>
    <property type="match status" value="1"/>
</dbReference>
<proteinExistence type="predicted"/>
<dbReference type="EC" id="2.1.1.-" evidence="3"/>
<gene>
    <name evidence="3" type="ORF">ACH4TF_34150</name>
</gene>
<keyword evidence="1 3" id="KW-0808">Transferase</keyword>
<reference evidence="3 4" key="1">
    <citation type="submission" date="2024-10" db="EMBL/GenBank/DDBJ databases">
        <title>The Natural Products Discovery Center: Release of the First 8490 Sequenced Strains for Exploring Actinobacteria Biosynthetic Diversity.</title>
        <authorList>
            <person name="Kalkreuter E."/>
            <person name="Kautsar S.A."/>
            <person name="Yang D."/>
            <person name="Bader C.D."/>
            <person name="Teijaro C.N."/>
            <person name="Fluegel L."/>
            <person name="Davis C.M."/>
            <person name="Simpson J.R."/>
            <person name="Lauterbach L."/>
            <person name="Steele A.D."/>
            <person name="Gui C."/>
            <person name="Meng S."/>
            <person name="Li G."/>
            <person name="Viehrig K."/>
            <person name="Ye F."/>
            <person name="Su P."/>
            <person name="Kiefer A.F."/>
            <person name="Nichols A."/>
            <person name="Cepeda A.J."/>
            <person name="Yan W."/>
            <person name="Fan B."/>
            <person name="Jiang Y."/>
            <person name="Adhikari A."/>
            <person name="Zheng C.-J."/>
            <person name="Schuster L."/>
            <person name="Cowan T.M."/>
            <person name="Smanski M.J."/>
            <person name="Chevrette M.G."/>
            <person name="De Carvalho L.P.S."/>
            <person name="Shen B."/>
        </authorList>
    </citation>
    <scope>NUCLEOTIDE SEQUENCE [LARGE SCALE GENOMIC DNA]</scope>
    <source>
        <strain evidence="3 4">NPDC020979</strain>
    </source>
</reference>
<organism evidence="3 4">
    <name type="scientific">Streptomyces abikoensis</name>
    <dbReference type="NCBI Taxonomy" id="97398"/>
    <lineage>
        <taxon>Bacteria</taxon>
        <taxon>Bacillati</taxon>
        <taxon>Actinomycetota</taxon>
        <taxon>Actinomycetes</taxon>
        <taxon>Kitasatosporales</taxon>
        <taxon>Streptomycetaceae</taxon>
        <taxon>Streptomyces</taxon>
    </lineage>
</organism>
<evidence type="ECO:0000313" key="3">
    <source>
        <dbReference type="EMBL" id="MFI0915428.1"/>
    </source>
</evidence>
<dbReference type="InterPro" id="IPR013216">
    <property type="entry name" value="Methyltransf_11"/>
</dbReference>
<evidence type="ECO:0000256" key="1">
    <source>
        <dbReference type="ARBA" id="ARBA00022679"/>
    </source>
</evidence>
<sequence length="289" mass="32528">MRWRTPDSNPSAREFYQAKTDAIIMRYGPDPIIHYHHGYYPDCRADTTGLADPIRERLRDAQERLLDRNIQVLDAHSALDEGKLLDIGCGLGGPAIHWAHTRQLAVTALTNIADHAMLVRKYAKVNRVSHLVEPVHLDFSTGYPAGAFTAAVCVESSCYIPRPALFRHAAKVVKPGGVLCVSDLFCTTERGRDLADTLFRTCMGYAAEYTTAAEQHGFQPAENQIITDKIAETALHVNAWSEEILHQSETDPALKNDMERSIMRHARMYRAYREGALEYRIMAFVKQCI</sequence>
<dbReference type="RefSeq" id="WP_397615003.1">
    <property type="nucleotide sequence ID" value="NZ_JBIRRB010000022.1"/>
</dbReference>
<name>A0ABW7THT3_9ACTN</name>
<protein>
    <submittedName>
        <fullName evidence="3">SAM-dependent methyltransferase</fullName>
        <ecNumber evidence="3">2.1.1.-</ecNumber>
    </submittedName>
</protein>
<dbReference type="PANTHER" id="PTHR44068:SF11">
    <property type="entry name" value="GERANYL DIPHOSPHATE 2-C-METHYLTRANSFERASE"/>
    <property type="match status" value="1"/>
</dbReference>
<dbReference type="Gene3D" id="3.40.50.150">
    <property type="entry name" value="Vaccinia Virus protein VP39"/>
    <property type="match status" value="1"/>
</dbReference>
<keyword evidence="3" id="KW-0489">Methyltransferase</keyword>
<dbReference type="PANTHER" id="PTHR44068">
    <property type="entry name" value="ZGC:194242"/>
    <property type="match status" value="1"/>
</dbReference>
<dbReference type="Pfam" id="PF08241">
    <property type="entry name" value="Methyltransf_11"/>
    <property type="match status" value="1"/>
</dbReference>
<accession>A0ABW7THT3</accession>
<dbReference type="InterPro" id="IPR050447">
    <property type="entry name" value="Erg6_SMT_methyltransf"/>
</dbReference>
<evidence type="ECO:0000259" key="2">
    <source>
        <dbReference type="Pfam" id="PF08241"/>
    </source>
</evidence>
<dbReference type="InterPro" id="IPR029063">
    <property type="entry name" value="SAM-dependent_MTases_sf"/>
</dbReference>
<dbReference type="GO" id="GO:0032259">
    <property type="term" value="P:methylation"/>
    <property type="evidence" value="ECO:0007669"/>
    <property type="project" value="UniProtKB-KW"/>
</dbReference>
<comment type="caution">
    <text evidence="3">The sequence shown here is derived from an EMBL/GenBank/DDBJ whole genome shotgun (WGS) entry which is preliminary data.</text>
</comment>